<evidence type="ECO:0000313" key="1">
    <source>
        <dbReference type="EMBL" id="CAD7081286.1"/>
    </source>
</evidence>
<dbReference type="PANTHER" id="PTHR12254">
    <property type="entry name" value="ENHANCER OF SPLIT MALPHA PROTEIN"/>
    <property type="match status" value="1"/>
</dbReference>
<reference evidence="1 2" key="1">
    <citation type="submission" date="2020-11" db="EMBL/GenBank/DDBJ databases">
        <authorList>
            <person name="Wallbank WR R."/>
            <person name="Pardo Diaz C."/>
            <person name="Kozak K."/>
            <person name="Martin S."/>
            <person name="Jiggins C."/>
            <person name="Moest M."/>
            <person name="Warren A I."/>
            <person name="Generalovic N T."/>
            <person name="Byers J.R.P. K."/>
            <person name="Montejo-Kovacevich G."/>
            <person name="Yen C E."/>
        </authorList>
    </citation>
    <scope>NUCLEOTIDE SEQUENCE [LARGE SCALE GENOMIC DNA]</scope>
</reference>
<proteinExistence type="predicted"/>
<dbReference type="OrthoDB" id="8190494at2759"/>
<dbReference type="AlphaFoldDB" id="A0A7R8YQE2"/>
<dbReference type="Pfam" id="PF15952">
    <property type="entry name" value="ESM4"/>
    <property type="match status" value="1"/>
</dbReference>
<evidence type="ECO:0000313" key="2">
    <source>
        <dbReference type="Proteomes" id="UP000594454"/>
    </source>
</evidence>
<protein>
    <recommendedName>
        <fullName evidence="3">Enhancer of split malpha protein</fullName>
    </recommendedName>
</protein>
<gene>
    <name evidence="1" type="ORF">HERILL_LOCUS4401</name>
</gene>
<dbReference type="InterPro" id="IPR029686">
    <property type="entry name" value="Malpha/m4/m2"/>
</dbReference>
<dbReference type="PANTHER" id="PTHR12254:SF0">
    <property type="entry name" value="BARBU-RELATED"/>
    <property type="match status" value="1"/>
</dbReference>
<organism evidence="1 2">
    <name type="scientific">Hermetia illucens</name>
    <name type="common">Black soldier fly</name>
    <dbReference type="NCBI Taxonomy" id="343691"/>
    <lineage>
        <taxon>Eukaryota</taxon>
        <taxon>Metazoa</taxon>
        <taxon>Ecdysozoa</taxon>
        <taxon>Arthropoda</taxon>
        <taxon>Hexapoda</taxon>
        <taxon>Insecta</taxon>
        <taxon>Pterygota</taxon>
        <taxon>Neoptera</taxon>
        <taxon>Endopterygota</taxon>
        <taxon>Diptera</taxon>
        <taxon>Brachycera</taxon>
        <taxon>Stratiomyomorpha</taxon>
        <taxon>Stratiomyidae</taxon>
        <taxon>Hermetiinae</taxon>
        <taxon>Hermetia</taxon>
    </lineage>
</organism>
<accession>A0A7R8YQE2</accession>
<dbReference type="Proteomes" id="UP000594454">
    <property type="component" value="Chromosome 2"/>
</dbReference>
<name>A0A7R8YQE2_HERIL</name>
<keyword evidence="2" id="KW-1185">Reference proteome</keyword>
<dbReference type="OMA" id="YDIEWNF"/>
<dbReference type="GO" id="GO:0007423">
    <property type="term" value="P:sensory organ development"/>
    <property type="evidence" value="ECO:0007669"/>
    <property type="project" value="InterPro"/>
</dbReference>
<sequence length="148" mass="17430">MSQVVPQCCSTKMYSKVSKSRKFKNILKPVLRRLFKLSHRKPVKSPESRIAKIEEEYDMEWMSETSDNDANEDLEQRLIEDIQNSPTDAAIFIFNEDGSTKLQQIDRQKFYIPVHFARTNAGTFFWTSAQKSEPMKIEWTFLDRWAQA</sequence>
<dbReference type="InParanoid" id="A0A7R8YQE2"/>
<dbReference type="GO" id="GO:0007219">
    <property type="term" value="P:Notch signaling pathway"/>
    <property type="evidence" value="ECO:0007669"/>
    <property type="project" value="InterPro"/>
</dbReference>
<evidence type="ECO:0008006" key="3">
    <source>
        <dbReference type="Google" id="ProtNLM"/>
    </source>
</evidence>
<dbReference type="EMBL" id="LR899010">
    <property type="protein sequence ID" value="CAD7081286.1"/>
    <property type="molecule type" value="Genomic_DNA"/>
</dbReference>